<dbReference type="PIRSF" id="PIRSF031043">
    <property type="entry name" value="UCP031043"/>
    <property type="match status" value="1"/>
</dbReference>
<keyword evidence="12" id="KW-1185">Reference proteome</keyword>
<keyword evidence="4" id="KW-0132">Cell division</keyword>
<feature type="compositionally biased region" description="Acidic residues" evidence="9">
    <location>
        <begin position="165"/>
        <end position="178"/>
    </location>
</feature>
<feature type="region of interest" description="Disordered" evidence="9">
    <location>
        <begin position="1"/>
        <end position="40"/>
    </location>
</feature>
<feature type="region of interest" description="Disordered" evidence="9">
    <location>
        <begin position="292"/>
        <end position="315"/>
    </location>
</feature>
<evidence type="ECO:0000256" key="5">
    <source>
        <dbReference type="ARBA" id="ARBA00023136"/>
    </source>
</evidence>
<comment type="similarity">
    <text evidence="7">Belongs to the SOSEKI family.</text>
</comment>
<evidence type="ECO:0000256" key="2">
    <source>
        <dbReference type="ARBA" id="ARBA00022473"/>
    </source>
</evidence>
<dbReference type="AlphaFoldDB" id="A0AAV8RPA9"/>
<dbReference type="InterPro" id="IPR021182">
    <property type="entry name" value="SOK_magnoliopsida"/>
</dbReference>
<dbReference type="Proteomes" id="UP001222027">
    <property type="component" value="Unassembled WGS sequence"/>
</dbReference>
<comment type="caution">
    <text evidence="11">The sequence shown here is derived from an EMBL/GenBank/DDBJ whole genome shotgun (WGS) entry which is preliminary data.</text>
</comment>
<feature type="compositionally biased region" description="Basic and acidic residues" evidence="9">
    <location>
        <begin position="260"/>
        <end position="270"/>
    </location>
</feature>
<dbReference type="GO" id="GO:0051302">
    <property type="term" value="P:regulation of cell division"/>
    <property type="evidence" value="ECO:0007669"/>
    <property type="project" value="UniProtKB-ARBA"/>
</dbReference>
<dbReference type="GO" id="GO:0005886">
    <property type="term" value="C:plasma membrane"/>
    <property type="evidence" value="ECO:0007669"/>
    <property type="project" value="UniProtKB-SubCell"/>
</dbReference>
<feature type="compositionally biased region" description="Low complexity" evidence="9">
    <location>
        <begin position="234"/>
        <end position="245"/>
    </location>
</feature>
<organism evidence="11 12">
    <name type="scientific">Ensete ventricosum</name>
    <name type="common">Abyssinian banana</name>
    <name type="synonym">Musa ensete</name>
    <dbReference type="NCBI Taxonomy" id="4639"/>
    <lineage>
        <taxon>Eukaryota</taxon>
        <taxon>Viridiplantae</taxon>
        <taxon>Streptophyta</taxon>
        <taxon>Embryophyta</taxon>
        <taxon>Tracheophyta</taxon>
        <taxon>Spermatophyta</taxon>
        <taxon>Magnoliopsida</taxon>
        <taxon>Liliopsida</taxon>
        <taxon>Zingiberales</taxon>
        <taxon>Musaceae</taxon>
        <taxon>Ensete</taxon>
    </lineage>
</organism>
<reference evidence="11 12" key="1">
    <citation type="submission" date="2022-12" db="EMBL/GenBank/DDBJ databases">
        <title>Chromosome-scale assembly of the Ensete ventricosum genome.</title>
        <authorList>
            <person name="Dussert Y."/>
            <person name="Stocks J."/>
            <person name="Wendawek A."/>
            <person name="Woldeyes F."/>
            <person name="Nichols R.A."/>
            <person name="Borrell J.S."/>
        </authorList>
    </citation>
    <scope>NUCLEOTIDE SEQUENCE [LARGE SCALE GENOMIC DNA]</scope>
    <source>
        <strain evidence="12">cv. Maze</strain>
        <tissue evidence="11">Seeds</tissue>
    </source>
</reference>
<dbReference type="GO" id="GO:0051258">
    <property type="term" value="P:protein polymerization"/>
    <property type="evidence" value="ECO:0007669"/>
    <property type="project" value="UniProtKB-ARBA"/>
</dbReference>
<keyword evidence="5" id="KW-0472">Membrane</keyword>
<feature type="domain" description="SOSEKI DIX-like" evidence="10">
    <location>
        <begin position="45"/>
        <end position="133"/>
    </location>
</feature>
<name>A0AAV8RPA9_ENSVE</name>
<comment type="subunit">
    <text evidence="8">Homodimer. Forms long polymer filaments with other SOKs proteins polymers (e.g. SOK1, SOK2, SOK3 and SOK4) crucial for polar localization and biological activity. Binds to ANGUSTIFOLIA (AN).</text>
</comment>
<dbReference type="EMBL" id="JAQQAF010000003">
    <property type="protein sequence ID" value="KAJ8501238.1"/>
    <property type="molecule type" value="Genomic_DNA"/>
</dbReference>
<feature type="compositionally biased region" description="Basic residues" evidence="9">
    <location>
        <begin position="401"/>
        <end position="411"/>
    </location>
</feature>
<evidence type="ECO:0000256" key="8">
    <source>
        <dbReference type="ARBA" id="ARBA00046534"/>
    </source>
</evidence>
<gene>
    <name evidence="11" type="ORF">OPV22_011790</name>
</gene>
<evidence type="ECO:0000313" key="11">
    <source>
        <dbReference type="EMBL" id="KAJ8501238.1"/>
    </source>
</evidence>
<evidence type="ECO:0000256" key="9">
    <source>
        <dbReference type="SAM" id="MobiDB-lite"/>
    </source>
</evidence>
<evidence type="ECO:0000256" key="7">
    <source>
        <dbReference type="ARBA" id="ARBA00024211"/>
    </source>
</evidence>
<keyword evidence="2" id="KW-0217">Developmental protein</keyword>
<dbReference type="PANTHER" id="PTHR31083">
    <property type="entry name" value="UPSTREAM OF FLC PROTEIN (DUF966)"/>
    <property type="match status" value="1"/>
</dbReference>
<evidence type="ECO:0000256" key="4">
    <source>
        <dbReference type="ARBA" id="ARBA00022618"/>
    </source>
</evidence>
<dbReference type="InterPro" id="IPR010369">
    <property type="entry name" value="SOK"/>
</dbReference>
<accession>A0AAV8RPA9</accession>
<dbReference type="GO" id="GO:0051301">
    <property type="term" value="P:cell division"/>
    <property type="evidence" value="ECO:0007669"/>
    <property type="project" value="UniProtKB-KW"/>
</dbReference>
<evidence type="ECO:0000256" key="6">
    <source>
        <dbReference type="ARBA" id="ARBA00023306"/>
    </source>
</evidence>
<dbReference type="Pfam" id="PF06136">
    <property type="entry name" value="SOK"/>
    <property type="match status" value="1"/>
</dbReference>
<keyword evidence="6" id="KW-0131">Cell cycle</keyword>
<comment type="subcellular location">
    <subcellularLocation>
        <location evidence="1">Cell membrane</location>
        <topology evidence="1">Peripheral membrane protein</topology>
        <orientation evidence="1">Cytoplasmic side</orientation>
    </subcellularLocation>
</comment>
<feature type="region of interest" description="Disordered" evidence="9">
    <location>
        <begin position="351"/>
        <end position="411"/>
    </location>
</feature>
<keyword evidence="3" id="KW-1003">Cell membrane</keyword>
<evidence type="ECO:0000259" key="10">
    <source>
        <dbReference type="Pfam" id="PF06136"/>
    </source>
</evidence>
<feature type="region of interest" description="Disordered" evidence="9">
    <location>
        <begin position="165"/>
        <end position="280"/>
    </location>
</feature>
<dbReference type="PANTHER" id="PTHR31083:SF18">
    <property type="entry name" value="PROTEIN SOSEKI 2"/>
    <property type="match status" value="1"/>
</dbReference>
<proteinExistence type="inferred from homology"/>
<dbReference type="InterPro" id="IPR048351">
    <property type="entry name" value="SOK_DIX"/>
</dbReference>
<feature type="compositionally biased region" description="Basic and acidic residues" evidence="9">
    <location>
        <begin position="386"/>
        <end position="395"/>
    </location>
</feature>
<evidence type="ECO:0000256" key="1">
    <source>
        <dbReference type="ARBA" id="ARBA00004413"/>
    </source>
</evidence>
<dbReference type="GO" id="GO:2000067">
    <property type="term" value="P:regulation of root morphogenesis"/>
    <property type="evidence" value="ECO:0007669"/>
    <property type="project" value="UniProtKB-ARBA"/>
</dbReference>
<protein>
    <recommendedName>
        <fullName evidence="10">SOSEKI DIX-like domain-containing protein</fullName>
    </recommendedName>
</protein>
<dbReference type="GO" id="GO:0090708">
    <property type="term" value="P:specification of plant organ axis polarity"/>
    <property type="evidence" value="ECO:0007669"/>
    <property type="project" value="UniProtKB-ARBA"/>
</dbReference>
<evidence type="ECO:0000256" key="3">
    <source>
        <dbReference type="ARBA" id="ARBA00022475"/>
    </source>
</evidence>
<evidence type="ECO:0000313" key="12">
    <source>
        <dbReference type="Proteomes" id="UP001222027"/>
    </source>
</evidence>
<sequence>MEGGGGRGRRGGSSREASPDRARLSYSQQQQQQQQQRLVTPPRKVQVIYYLSRNGQLEHPHFIELPHLPNQQLRLRDVLERLTAYRGRGMPSLFSWSCKRSYKNGYVWNDLTENDVIYAADGVEYVLKGSEIIPGAYERFQHIAASSEHPKPLLICHRLHLEAGEDEGEAVEEDGAAEEEVRRGGTRTAWHETTTSGPRYSHRSRGVSTDEIERVEDQTATRAHQPAPTELPLDDASPPSSTSSDKPPPAHGPGGGGADSDSRRFEKPDQAPETGLTRNSVLIQLITCGSAALKGRSSPGGGTTKAAASKLHHGVVSRLASRAGEDDELRRILENPRFCHPLVEDKEYFSGSIVEGSRPPSEPSLKKSSSFREERSSKLGIGGRLGVEEGREGAVKGKCIPGRRKSSGKQQ</sequence>